<feature type="domain" description="Peptidoglycan binding-like" evidence="3">
    <location>
        <begin position="460"/>
        <end position="495"/>
    </location>
</feature>
<keyword evidence="2" id="KW-0732">Signal</keyword>
<feature type="region of interest" description="Disordered" evidence="1">
    <location>
        <begin position="176"/>
        <end position="206"/>
    </location>
</feature>
<dbReference type="SMART" id="SM00671">
    <property type="entry name" value="SEL1"/>
    <property type="match status" value="3"/>
</dbReference>
<evidence type="ECO:0000259" key="3">
    <source>
        <dbReference type="Pfam" id="PF01471"/>
    </source>
</evidence>
<dbReference type="RefSeq" id="WP_190290038.1">
    <property type="nucleotide sequence ID" value="NZ_JABFCZ010000004.1"/>
</dbReference>
<gene>
    <name evidence="4" type="ORF">HK439_03720</name>
</gene>
<comment type="caution">
    <text evidence="4">The sequence shown here is derived from an EMBL/GenBank/DDBJ whole genome shotgun (WGS) entry which is preliminary data.</text>
</comment>
<dbReference type="SUPFAM" id="SSF81901">
    <property type="entry name" value="HCP-like"/>
    <property type="match status" value="1"/>
</dbReference>
<evidence type="ECO:0000313" key="4">
    <source>
        <dbReference type="EMBL" id="MBD1545356.1"/>
    </source>
</evidence>
<feature type="compositionally biased region" description="Pro residues" evidence="1">
    <location>
        <begin position="269"/>
        <end position="278"/>
    </location>
</feature>
<evidence type="ECO:0000256" key="2">
    <source>
        <dbReference type="SAM" id="SignalP"/>
    </source>
</evidence>
<dbReference type="Pfam" id="PF08238">
    <property type="entry name" value="Sel1"/>
    <property type="match status" value="3"/>
</dbReference>
<feature type="chain" id="PRO_5037251082" evidence="2">
    <location>
        <begin position="27"/>
        <end position="500"/>
    </location>
</feature>
<dbReference type="Gene3D" id="1.25.40.10">
    <property type="entry name" value="Tetratricopeptide repeat domain"/>
    <property type="match status" value="1"/>
</dbReference>
<dbReference type="InterPro" id="IPR002477">
    <property type="entry name" value="Peptidoglycan-bd-like"/>
</dbReference>
<dbReference type="Pfam" id="PF01471">
    <property type="entry name" value="PG_binding_1"/>
    <property type="match status" value="1"/>
</dbReference>
<protein>
    <submittedName>
        <fullName evidence="4">Sel1 repeat family protein</fullName>
    </submittedName>
</protein>
<dbReference type="PANTHER" id="PTHR11102">
    <property type="entry name" value="SEL-1-LIKE PROTEIN"/>
    <property type="match status" value="1"/>
</dbReference>
<dbReference type="Proteomes" id="UP000598467">
    <property type="component" value="Unassembled WGS sequence"/>
</dbReference>
<proteinExistence type="predicted"/>
<accession>A0A926NVW9</accession>
<evidence type="ECO:0000313" key="5">
    <source>
        <dbReference type="Proteomes" id="UP000598467"/>
    </source>
</evidence>
<feature type="compositionally biased region" description="Polar residues" evidence="1">
    <location>
        <begin position="196"/>
        <end position="205"/>
    </location>
</feature>
<dbReference type="InterPro" id="IPR050767">
    <property type="entry name" value="Sel1_AlgK"/>
</dbReference>
<dbReference type="InterPro" id="IPR006597">
    <property type="entry name" value="Sel1-like"/>
</dbReference>
<dbReference type="PANTHER" id="PTHR11102:SF160">
    <property type="entry name" value="ERAD-ASSOCIATED E3 UBIQUITIN-PROTEIN LIGASE COMPONENT HRD3"/>
    <property type="match status" value="1"/>
</dbReference>
<name>A0A926NVW9_9HYPH</name>
<reference evidence="4" key="1">
    <citation type="submission" date="2020-05" db="EMBL/GenBank/DDBJ databases">
        <title>Identification of trans-AT polyketide cluster in two marine bacteria, producers of a novel glutaramide-containing polyketide sesbanimide D and analogs.</title>
        <authorList>
            <person name="Kacar D."/>
            <person name="Rodriguez P."/>
            <person name="Canedo L."/>
            <person name="Gonzalez E."/>
            <person name="Galan B."/>
            <person name="De La Calle F."/>
            <person name="Garcia J.L."/>
        </authorList>
    </citation>
    <scope>NUCLEOTIDE SEQUENCE</scope>
    <source>
        <strain evidence="4">PHM038</strain>
    </source>
</reference>
<feature type="compositionally biased region" description="Low complexity" evidence="1">
    <location>
        <begin position="258"/>
        <end position="268"/>
    </location>
</feature>
<dbReference type="InterPro" id="IPR036365">
    <property type="entry name" value="PGBD-like_sf"/>
</dbReference>
<organism evidence="4 5">
    <name type="scientific">Roseibium aggregatum</name>
    <dbReference type="NCBI Taxonomy" id="187304"/>
    <lineage>
        <taxon>Bacteria</taxon>
        <taxon>Pseudomonadati</taxon>
        <taxon>Pseudomonadota</taxon>
        <taxon>Alphaproteobacteria</taxon>
        <taxon>Hyphomicrobiales</taxon>
        <taxon>Stappiaceae</taxon>
        <taxon>Roseibium</taxon>
    </lineage>
</organism>
<evidence type="ECO:0000256" key="1">
    <source>
        <dbReference type="SAM" id="MobiDB-lite"/>
    </source>
</evidence>
<sequence length="500" mass="53965">MSNFLSTCGLVSGTVAFLLMTGLVYAADDSLTVLDNIAPSGWDIDATSDVHTLTAPMEDGRVFIELRRFDNPSKVADLDNRLSIAKSTIGDLDEAARFNDTPPSRSNRIKDGAIRQFDAHYVLNGIQVTSWVVVLKGRAPGEELLWRYVAPSLVFEDYLQDAVSVRERLAGVIGQDKPAAPAPVKTPPVSAAPSPQNETASQSRQPAYDPVELAFWNAIANSSNPAEFEAYLTRYPDGAFADLAGLRLKSLKNTQALPASEPPAAKASPPAPETPAPAPVTAKAGLTDCDRLAADPKDPDAVALGPNDDLAIIDDPARALEACEQALAEFPNETRFMTQLARVYLSFTDERNNPQKTIDYYKKAASLGSRQAMYSLGMLARDGMLAEGGRHHMEEAAYWLQQAAERDHVAAMTHLALVLESGEGMAPDYQKAADYLVAAAKAGDEGAIDALLTYPESRAGETLKAVQMYLFRLGYYHGGIDGRFGPASKKALVTFLRQSQ</sequence>
<dbReference type="InterPro" id="IPR011990">
    <property type="entry name" value="TPR-like_helical_dom_sf"/>
</dbReference>
<dbReference type="AlphaFoldDB" id="A0A926NVW9"/>
<feature type="signal peptide" evidence="2">
    <location>
        <begin position="1"/>
        <end position="26"/>
    </location>
</feature>
<dbReference type="EMBL" id="JABFCZ010000004">
    <property type="protein sequence ID" value="MBD1545356.1"/>
    <property type="molecule type" value="Genomic_DNA"/>
</dbReference>
<dbReference type="SUPFAM" id="SSF47090">
    <property type="entry name" value="PGBD-like"/>
    <property type="match status" value="1"/>
</dbReference>
<feature type="region of interest" description="Disordered" evidence="1">
    <location>
        <begin position="257"/>
        <end position="282"/>
    </location>
</feature>